<dbReference type="Proteomes" id="UP000247698">
    <property type="component" value="Unassembled WGS sequence"/>
</dbReference>
<evidence type="ECO:0000313" key="2">
    <source>
        <dbReference type="Proteomes" id="UP000247698"/>
    </source>
</evidence>
<name>A0ABX5N5E6_9LACO</name>
<gene>
    <name evidence="1" type="ORF">DK873_07890</name>
</gene>
<dbReference type="RefSeq" id="WP_110446467.1">
    <property type="nucleotide sequence ID" value="NZ_QGLG01000002.1"/>
</dbReference>
<keyword evidence="2" id="KW-1185">Reference proteome</keyword>
<accession>A0ABX5N5E6</accession>
<evidence type="ECO:0000313" key="1">
    <source>
        <dbReference type="EMBL" id="PXY85046.1"/>
    </source>
</evidence>
<sequence length="170" mass="20060">MKRWLFTDSERKLNPLWQKLTDLANGERTIPPLIPKLTDRLVQELKWFLVGGAAGIFYRIVQLFGKEGKDEFLCFIFEYVESPNRRKHYSIPSNMTQDLELIRTQHPNMKLINYYLNRTVAEIEKEKGLITPAQVMINPLKRTNQCDGCSLFIIFYFLKIIKDKIMKTKT</sequence>
<dbReference type="EMBL" id="QGLG01000002">
    <property type="protein sequence ID" value="PXY85046.1"/>
    <property type="molecule type" value="Genomic_DNA"/>
</dbReference>
<protein>
    <submittedName>
        <fullName evidence="1">Uncharacterized protein</fullName>
    </submittedName>
</protein>
<organism evidence="1 2">
    <name type="scientific">Lactobacillus melliventris</name>
    <dbReference type="NCBI Taxonomy" id="1218507"/>
    <lineage>
        <taxon>Bacteria</taxon>
        <taxon>Bacillati</taxon>
        <taxon>Bacillota</taxon>
        <taxon>Bacilli</taxon>
        <taxon>Lactobacillales</taxon>
        <taxon>Lactobacillaceae</taxon>
        <taxon>Lactobacillus</taxon>
    </lineage>
</organism>
<comment type="caution">
    <text evidence="1">The sequence shown here is derived from an EMBL/GenBank/DDBJ whole genome shotgun (WGS) entry which is preliminary data.</text>
</comment>
<proteinExistence type="predicted"/>
<reference evidence="1 2" key="1">
    <citation type="submission" date="2018-05" db="EMBL/GenBank/DDBJ databases">
        <title>Reference genomes for bee gut microbiota database.</title>
        <authorList>
            <person name="Ellegaard K.M."/>
        </authorList>
    </citation>
    <scope>NUCLEOTIDE SEQUENCE [LARGE SCALE GENOMIC DNA]</scope>
    <source>
        <strain evidence="1 2">ESL0184</strain>
    </source>
</reference>